<feature type="signal peptide" evidence="1">
    <location>
        <begin position="1"/>
        <end position="33"/>
    </location>
</feature>
<feature type="chain" id="PRO_5036789981" description="Copper(I)-binding protein" evidence="1">
    <location>
        <begin position="34"/>
        <end position="188"/>
    </location>
</feature>
<evidence type="ECO:0000313" key="3">
    <source>
        <dbReference type="Proteomes" id="UP000613840"/>
    </source>
</evidence>
<evidence type="ECO:0008006" key="4">
    <source>
        <dbReference type="Google" id="ProtNLM"/>
    </source>
</evidence>
<organism evidence="2 3">
    <name type="scientific">Microlunatus endophyticus</name>
    <dbReference type="NCBI Taxonomy" id="1716077"/>
    <lineage>
        <taxon>Bacteria</taxon>
        <taxon>Bacillati</taxon>
        <taxon>Actinomycetota</taxon>
        <taxon>Actinomycetes</taxon>
        <taxon>Propionibacteriales</taxon>
        <taxon>Propionibacteriaceae</taxon>
        <taxon>Microlunatus</taxon>
    </lineage>
</organism>
<protein>
    <recommendedName>
        <fullName evidence="4">Copper(I)-binding protein</fullName>
    </recommendedName>
</protein>
<dbReference type="Proteomes" id="UP000613840">
    <property type="component" value="Unassembled WGS sequence"/>
</dbReference>
<dbReference type="AlphaFoldDB" id="A0A917S6H2"/>
<sequence length="188" mass="18672">MKQTSQTSPARKRGLIAAAAASAGLLFALSACGFDEQTLQPYTPADGVNVDVGSGPNGDPISSTIKVRGLMILAKSDTSGFLSATLVAEDNDSLTGVTGNVLNPDGSNGPALTVNLSSPVNVGGNSAVVLVDRAPITVTASSLPAGQDADLTLTFSNAGSESVKVPIIDGNNETYGTVSPSAPANPGS</sequence>
<comment type="caution">
    <text evidence="2">The sequence shown here is derived from an EMBL/GenBank/DDBJ whole genome shotgun (WGS) entry which is preliminary data.</text>
</comment>
<dbReference type="EMBL" id="BMMZ01000003">
    <property type="protein sequence ID" value="GGL58137.1"/>
    <property type="molecule type" value="Genomic_DNA"/>
</dbReference>
<accession>A0A917S6H2</accession>
<gene>
    <name evidence="2" type="ORF">GCM10011575_15620</name>
</gene>
<evidence type="ECO:0000256" key="1">
    <source>
        <dbReference type="SAM" id="SignalP"/>
    </source>
</evidence>
<proteinExistence type="predicted"/>
<keyword evidence="3" id="KW-1185">Reference proteome</keyword>
<evidence type="ECO:0000313" key="2">
    <source>
        <dbReference type="EMBL" id="GGL58137.1"/>
    </source>
</evidence>
<name>A0A917S6H2_9ACTN</name>
<keyword evidence="1" id="KW-0732">Signal</keyword>
<dbReference type="RefSeq" id="WP_188894631.1">
    <property type="nucleotide sequence ID" value="NZ_BMMZ01000003.1"/>
</dbReference>
<reference evidence="2" key="2">
    <citation type="submission" date="2020-09" db="EMBL/GenBank/DDBJ databases">
        <authorList>
            <person name="Sun Q."/>
            <person name="Zhou Y."/>
        </authorList>
    </citation>
    <scope>NUCLEOTIDE SEQUENCE</scope>
    <source>
        <strain evidence="2">CGMCC 4.7306</strain>
    </source>
</reference>
<dbReference type="PROSITE" id="PS51257">
    <property type="entry name" value="PROKAR_LIPOPROTEIN"/>
    <property type="match status" value="1"/>
</dbReference>
<reference evidence="2" key="1">
    <citation type="journal article" date="2014" name="Int. J. Syst. Evol. Microbiol.">
        <title>Complete genome sequence of Corynebacterium casei LMG S-19264T (=DSM 44701T), isolated from a smear-ripened cheese.</title>
        <authorList>
            <consortium name="US DOE Joint Genome Institute (JGI-PGF)"/>
            <person name="Walter F."/>
            <person name="Albersmeier A."/>
            <person name="Kalinowski J."/>
            <person name="Ruckert C."/>
        </authorList>
    </citation>
    <scope>NUCLEOTIDE SEQUENCE</scope>
    <source>
        <strain evidence="2">CGMCC 4.7306</strain>
    </source>
</reference>